<dbReference type="AlphaFoldDB" id="A0A8H7QUQ0"/>
<accession>A0A8H7QUQ0</accession>
<evidence type="ECO:0000313" key="2">
    <source>
        <dbReference type="Proteomes" id="UP000650833"/>
    </source>
</evidence>
<gene>
    <name evidence="1" type="ORF">INT46_011062</name>
</gene>
<evidence type="ECO:0000313" key="1">
    <source>
        <dbReference type="EMBL" id="KAG2199067.1"/>
    </source>
</evidence>
<proteinExistence type="predicted"/>
<reference evidence="1" key="1">
    <citation type="submission" date="2020-12" db="EMBL/GenBank/DDBJ databases">
        <title>Metabolic potential, ecology and presence of endohyphal bacteria is reflected in genomic diversity of Mucoromycotina.</title>
        <authorList>
            <person name="Muszewska A."/>
            <person name="Okrasinska A."/>
            <person name="Steczkiewicz K."/>
            <person name="Drgas O."/>
            <person name="Orlowska M."/>
            <person name="Perlinska-Lenart U."/>
            <person name="Aleksandrzak-Piekarczyk T."/>
            <person name="Szatraj K."/>
            <person name="Zielenkiewicz U."/>
            <person name="Pilsyk S."/>
            <person name="Malc E."/>
            <person name="Mieczkowski P."/>
            <person name="Kruszewska J.S."/>
            <person name="Biernat P."/>
            <person name="Pawlowska J."/>
        </authorList>
    </citation>
    <scope>NUCLEOTIDE SEQUENCE</scope>
    <source>
        <strain evidence="1">CBS 226.32</strain>
    </source>
</reference>
<dbReference type="EMBL" id="JAEPRC010000365">
    <property type="protein sequence ID" value="KAG2199067.1"/>
    <property type="molecule type" value="Genomic_DNA"/>
</dbReference>
<organism evidence="1 2">
    <name type="scientific">Mucor plumbeus</name>
    <dbReference type="NCBI Taxonomy" id="97098"/>
    <lineage>
        <taxon>Eukaryota</taxon>
        <taxon>Fungi</taxon>
        <taxon>Fungi incertae sedis</taxon>
        <taxon>Mucoromycota</taxon>
        <taxon>Mucoromycotina</taxon>
        <taxon>Mucoromycetes</taxon>
        <taxon>Mucorales</taxon>
        <taxon>Mucorineae</taxon>
        <taxon>Mucoraceae</taxon>
        <taxon>Mucor</taxon>
    </lineage>
</organism>
<comment type="caution">
    <text evidence="1">The sequence shown here is derived from an EMBL/GenBank/DDBJ whole genome shotgun (WGS) entry which is preliminary data.</text>
</comment>
<protein>
    <submittedName>
        <fullName evidence="1">Uncharacterized protein</fullName>
    </submittedName>
</protein>
<name>A0A8H7QUQ0_9FUNG</name>
<sequence>MWPAHFVLEGGAAYCGMRSYLDRIDLVSFSSLFAVPTLLSRYKMWPAHFVLEGGAAYCGMRSYLDRIDLVSFSSLCSSLIED</sequence>
<dbReference type="Proteomes" id="UP000650833">
    <property type="component" value="Unassembled WGS sequence"/>
</dbReference>
<keyword evidence="2" id="KW-1185">Reference proteome</keyword>